<dbReference type="SMART" id="SM00354">
    <property type="entry name" value="HTH_LACI"/>
    <property type="match status" value="1"/>
</dbReference>
<evidence type="ECO:0000256" key="1">
    <source>
        <dbReference type="ARBA" id="ARBA00023015"/>
    </source>
</evidence>
<reference evidence="5 6" key="1">
    <citation type="submission" date="2024-09" db="EMBL/GenBank/DDBJ databases">
        <authorList>
            <person name="Sun Q."/>
            <person name="Mori K."/>
        </authorList>
    </citation>
    <scope>NUCLEOTIDE SEQUENCE [LARGE SCALE GENOMIC DNA]</scope>
    <source>
        <strain evidence="5 6">CICC 10874</strain>
    </source>
</reference>
<proteinExistence type="predicted"/>
<dbReference type="InterPro" id="IPR028082">
    <property type="entry name" value="Peripla_BP_I"/>
</dbReference>
<dbReference type="InterPro" id="IPR046335">
    <property type="entry name" value="LacI/GalR-like_sensor"/>
</dbReference>
<name>A0ABV6RBN6_9MICO</name>
<keyword evidence="2 5" id="KW-0238">DNA-binding</keyword>
<dbReference type="Pfam" id="PF13377">
    <property type="entry name" value="Peripla_BP_3"/>
    <property type="match status" value="1"/>
</dbReference>
<keyword evidence="1" id="KW-0805">Transcription regulation</keyword>
<dbReference type="GO" id="GO:0003677">
    <property type="term" value="F:DNA binding"/>
    <property type="evidence" value="ECO:0007669"/>
    <property type="project" value="UniProtKB-KW"/>
</dbReference>
<protein>
    <submittedName>
        <fullName evidence="5">LacI family DNA-binding transcriptional regulator</fullName>
    </submittedName>
</protein>
<keyword evidence="6" id="KW-1185">Reference proteome</keyword>
<dbReference type="Gene3D" id="1.10.260.40">
    <property type="entry name" value="lambda repressor-like DNA-binding domains"/>
    <property type="match status" value="1"/>
</dbReference>
<organism evidence="5 6">
    <name type="scientific">Brachybacterium hainanense</name>
    <dbReference type="NCBI Taxonomy" id="1541174"/>
    <lineage>
        <taxon>Bacteria</taxon>
        <taxon>Bacillati</taxon>
        <taxon>Actinomycetota</taxon>
        <taxon>Actinomycetes</taxon>
        <taxon>Micrococcales</taxon>
        <taxon>Dermabacteraceae</taxon>
        <taxon>Brachybacterium</taxon>
    </lineage>
</organism>
<dbReference type="SUPFAM" id="SSF53822">
    <property type="entry name" value="Periplasmic binding protein-like I"/>
    <property type="match status" value="1"/>
</dbReference>
<keyword evidence="3" id="KW-0804">Transcription</keyword>
<dbReference type="InterPro" id="IPR010982">
    <property type="entry name" value="Lambda_DNA-bd_dom_sf"/>
</dbReference>
<dbReference type="PROSITE" id="PS00356">
    <property type="entry name" value="HTH_LACI_1"/>
    <property type="match status" value="1"/>
</dbReference>
<dbReference type="SUPFAM" id="SSF47413">
    <property type="entry name" value="lambda repressor-like DNA-binding domains"/>
    <property type="match status" value="1"/>
</dbReference>
<dbReference type="PROSITE" id="PS50932">
    <property type="entry name" value="HTH_LACI_2"/>
    <property type="match status" value="1"/>
</dbReference>
<sequence>MVKDRRSPRPRLTDVAERAGVSMKTVSNVVGGYAPVSDRTREKVLAAIAETGYRPNLSARNLARGRSGTILLAVPRLELPYFASLAGHIVTAAATRGWTVLLHQTDGTAEGERAVLEEEPSQRLDGMIVSTQHLRAVEVHRTDAVPLVLLGDLEPHGAIAHVGIDNWAAGRAAAVHLAGVGCRRVAMIGAGIGTTRRDRTAGVAAGLREAGLPVLPELLRPIAANTGEEGERVVTEMLAELRAAGAPPPDGVFAVTDWVAMGALRALHRSGLAVPADVAVIGFDDIPYATSSLPTLSTIAADRACIADHAVALLEEQQGSAMDSPARTAQRFAPFALVPRESTARP</sequence>
<evidence type="ECO:0000313" key="6">
    <source>
        <dbReference type="Proteomes" id="UP001589793"/>
    </source>
</evidence>
<dbReference type="InterPro" id="IPR000843">
    <property type="entry name" value="HTH_LacI"/>
</dbReference>
<comment type="caution">
    <text evidence="5">The sequence shown here is derived from an EMBL/GenBank/DDBJ whole genome shotgun (WGS) entry which is preliminary data.</text>
</comment>
<feature type="domain" description="HTH lacI-type" evidence="4">
    <location>
        <begin position="10"/>
        <end position="64"/>
    </location>
</feature>
<dbReference type="PANTHER" id="PTHR30146:SF153">
    <property type="entry name" value="LACTOSE OPERON REPRESSOR"/>
    <property type="match status" value="1"/>
</dbReference>
<evidence type="ECO:0000313" key="5">
    <source>
        <dbReference type="EMBL" id="MFC0674405.1"/>
    </source>
</evidence>
<dbReference type="Proteomes" id="UP001589793">
    <property type="component" value="Unassembled WGS sequence"/>
</dbReference>
<evidence type="ECO:0000259" key="4">
    <source>
        <dbReference type="PROSITE" id="PS50932"/>
    </source>
</evidence>
<dbReference type="RefSeq" id="WP_376980468.1">
    <property type="nucleotide sequence ID" value="NZ_JBHLSV010000011.1"/>
</dbReference>
<dbReference type="Gene3D" id="3.40.50.2300">
    <property type="match status" value="2"/>
</dbReference>
<evidence type="ECO:0000256" key="3">
    <source>
        <dbReference type="ARBA" id="ARBA00023163"/>
    </source>
</evidence>
<dbReference type="PANTHER" id="PTHR30146">
    <property type="entry name" value="LACI-RELATED TRANSCRIPTIONAL REPRESSOR"/>
    <property type="match status" value="1"/>
</dbReference>
<accession>A0ABV6RBN6</accession>
<dbReference type="CDD" id="cd06267">
    <property type="entry name" value="PBP1_LacI_sugar_binding-like"/>
    <property type="match status" value="1"/>
</dbReference>
<dbReference type="EMBL" id="JBHLSV010000011">
    <property type="protein sequence ID" value="MFC0674405.1"/>
    <property type="molecule type" value="Genomic_DNA"/>
</dbReference>
<dbReference type="CDD" id="cd01392">
    <property type="entry name" value="HTH_LacI"/>
    <property type="match status" value="1"/>
</dbReference>
<evidence type="ECO:0000256" key="2">
    <source>
        <dbReference type="ARBA" id="ARBA00023125"/>
    </source>
</evidence>
<gene>
    <name evidence="5" type="ORF">ACFFF6_10615</name>
</gene>
<dbReference type="Pfam" id="PF00356">
    <property type="entry name" value="LacI"/>
    <property type="match status" value="1"/>
</dbReference>